<dbReference type="EMBL" id="VKAC01000009">
    <property type="protein sequence ID" value="TXR55223.1"/>
    <property type="molecule type" value="Genomic_DNA"/>
</dbReference>
<feature type="transmembrane region" description="Helical" evidence="10">
    <location>
        <begin position="180"/>
        <end position="201"/>
    </location>
</feature>
<evidence type="ECO:0008006" key="13">
    <source>
        <dbReference type="Google" id="ProtNLM"/>
    </source>
</evidence>
<keyword evidence="9 10" id="KW-0472">Membrane</keyword>
<evidence type="ECO:0000256" key="8">
    <source>
        <dbReference type="ARBA" id="ARBA00022989"/>
    </source>
</evidence>
<name>A0A5C8ZDG3_9ACTN</name>
<keyword evidence="6 10" id="KW-0812">Transmembrane</keyword>
<feature type="transmembrane region" description="Helical" evidence="10">
    <location>
        <begin position="221"/>
        <end position="247"/>
    </location>
</feature>
<evidence type="ECO:0000256" key="10">
    <source>
        <dbReference type="SAM" id="Phobius"/>
    </source>
</evidence>
<keyword evidence="4" id="KW-0328">Glycosyltransferase</keyword>
<protein>
    <recommendedName>
        <fullName evidence="13">Mannosyltransferase (PIG-V)</fullName>
    </recommendedName>
</protein>
<feature type="transmembrane region" description="Helical" evidence="10">
    <location>
        <begin position="267"/>
        <end position="286"/>
    </location>
</feature>
<organism evidence="11 12">
    <name type="scientific">Quadrisphaera setariae</name>
    <dbReference type="NCBI Taxonomy" id="2593304"/>
    <lineage>
        <taxon>Bacteria</taxon>
        <taxon>Bacillati</taxon>
        <taxon>Actinomycetota</taxon>
        <taxon>Actinomycetes</taxon>
        <taxon>Kineosporiales</taxon>
        <taxon>Kineosporiaceae</taxon>
        <taxon>Quadrisphaera</taxon>
    </lineage>
</organism>
<proteinExistence type="predicted"/>
<evidence type="ECO:0000313" key="12">
    <source>
        <dbReference type="Proteomes" id="UP000321234"/>
    </source>
</evidence>
<evidence type="ECO:0000256" key="5">
    <source>
        <dbReference type="ARBA" id="ARBA00022679"/>
    </source>
</evidence>
<evidence type="ECO:0000313" key="11">
    <source>
        <dbReference type="EMBL" id="TXR55223.1"/>
    </source>
</evidence>
<feature type="transmembrane region" description="Helical" evidence="10">
    <location>
        <begin position="151"/>
        <end position="168"/>
    </location>
</feature>
<dbReference type="InterPro" id="IPR007315">
    <property type="entry name" value="PIG-V/Gpi18"/>
</dbReference>
<dbReference type="OrthoDB" id="151635at2"/>
<keyword evidence="8 10" id="KW-1133">Transmembrane helix</keyword>
<dbReference type="AlphaFoldDB" id="A0A5C8ZDG3"/>
<comment type="pathway">
    <text evidence="2">Glycolipid biosynthesis; glycosylphosphatidylinositol-anchor biosynthesis.</text>
</comment>
<evidence type="ECO:0000256" key="4">
    <source>
        <dbReference type="ARBA" id="ARBA00022676"/>
    </source>
</evidence>
<keyword evidence="3" id="KW-0337">GPI-anchor biosynthesis</keyword>
<dbReference type="PANTHER" id="PTHR12468:SF2">
    <property type="entry name" value="GPI MANNOSYLTRANSFERASE 2"/>
    <property type="match status" value="1"/>
</dbReference>
<reference evidence="11 12" key="1">
    <citation type="submission" date="2019-07" db="EMBL/GenBank/DDBJ databases">
        <title>Quadrisphaera sp. strain DD2A genome sequencing and assembly.</title>
        <authorList>
            <person name="Kim I."/>
        </authorList>
    </citation>
    <scope>NUCLEOTIDE SEQUENCE [LARGE SCALE GENOMIC DNA]</scope>
    <source>
        <strain evidence="11 12">DD2A</strain>
    </source>
</reference>
<evidence type="ECO:0000256" key="6">
    <source>
        <dbReference type="ARBA" id="ARBA00022692"/>
    </source>
</evidence>
<dbReference type="GO" id="GO:0031501">
    <property type="term" value="C:mannosyltransferase complex"/>
    <property type="evidence" value="ECO:0007669"/>
    <property type="project" value="TreeGrafter"/>
</dbReference>
<keyword evidence="5" id="KW-0808">Transferase</keyword>
<feature type="transmembrane region" description="Helical" evidence="10">
    <location>
        <begin position="322"/>
        <end position="343"/>
    </location>
</feature>
<evidence type="ECO:0000256" key="3">
    <source>
        <dbReference type="ARBA" id="ARBA00022502"/>
    </source>
</evidence>
<evidence type="ECO:0000256" key="1">
    <source>
        <dbReference type="ARBA" id="ARBA00004477"/>
    </source>
</evidence>
<dbReference type="UniPathway" id="UPA00196"/>
<dbReference type="Proteomes" id="UP000321234">
    <property type="component" value="Unassembled WGS sequence"/>
</dbReference>
<dbReference type="GO" id="GO:0004376">
    <property type="term" value="F:GPI mannosyltransferase activity"/>
    <property type="evidence" value="ECO:0007669"/>
    <property type="project" value="InterPro"/>
</dbReference>
<dbReference type="GO" id="GO:0000009">
    <property type="term" value="F:alpha-1,6-mannosyltransferase activity"/>
    <property type="evidence" value="ECO:0007669"/>
    <property type="project" value="InterPro"/>
</dbReference>
<keyword evidence="7" id="KW-0256">Endoplasmic reticulum</keyword>
<sequence length="429" mass="45456">MSAGRASAPPDGRTTGLLDVLASTGLAARDRAGAALSGAGGRVWTRFCLLPGWAQALLVYAATRLFAGVVTVCVARFQAESVWTPASPSYAVMSADLWDATWYRKIAEGGYPLPLPRSEDGAAAQSEWAFFPAYPLLVRLLMAVTGGSWEVVAPTTALLVGAAAAVVLRRLFARVAGEGAALAGLLLVLCAPAAPVLQYAYTESLALLALSWALLALVERRYGWCVLAVLLLGATRAVALPFALVVLVHAVARWRAEGRGVPVRDRVALVGLLAASGVAGLAWPVAVGVATGIPDAYTQVQSAWRSGRVVWVEPWFRASSQLFGDVAGPVVLVVSLLALVWWCTGPAARSLGPELPTWVLAQQAYLLVVLDPWTSLFRYLLLQVPVALLIAVQVRSRAAVGAWAVAGLALQVVWVAWLWRFSPPSDWPP</sequence>
<dbReference type="GO" id="GO:0016020">
    <property type="term" value="C:membrane"/>
    <property type="evidence" value="ECO:0007669"/>
    <property type="project" value="GOC"/>
</dbReference>
<keyword evidence="12" id="KW-1185">Reference proteome</keyword>
<evidence type="ECO:0000256" key="9">
    <source>
        <dbReference type="ARBA" id="ARBA00023136"/>
    </source>
</evidence>
<feature type="transmembrane region" description="Helical" evidence="10">
    <location>
        <begin position="399"/>
        <end position="419"/>
    </location>
</feature>
<dbReference type="PANTHER" id="PTHR12468">
    <property type="entry name" value="GPI MANNOSYLTRANSFERASE 2"/>
    <property type="match status" value="1"/>
</dbReference>
<gene>
    <name evidence="11" type="ORF">FMM08_15165</name>
</gene>
<comment type="subcellular location">
    <subcellularLocation>
        <location evidence="1">Endoplasmic reticulum membrane</location>
        <topology evidence="1">Multi-pass membrane protein</topology>
    </subcellularLocation>
</comment>
<accession>A0A5C8ZDG3</accession>
<evidence type="ECO:0000256" key="2">
    <source>
        <dbReference type="ARBA" id="ARBA00004687"/>
    </source>
</evidence>
<feature type="transmembrane region" description="Helical" evidence="10">
    <location>
        <begin position="376"/>
        <end position="392"/>
    </location>
</feature>
<dbReference type="GO" id="GO:0006506">
    <property type="term" value="P:GPI anchor biosynthetic process"/>
    <property type="evidence" value="ECO:0007669"/>
    <property type="project" value="UniProtKB-UniPathway"/>
</dbReference>
<comment type="caution">
    <text evidence="11">The sequence shown here is derived from an EMBL/GenBank/DDBJ whole genome shotgun (WGS) entry which is preliminary data.</text>
</comment>
<evidence type="ECO:0000256" key="7">
    <source>
        <dbReference type="ARBA" id="ARBA00022824"/>
    </source>
</evidence>
<dbReference type="RefSeq" id="WP_147927231.1">
    <property type="nucleotide sequence ID" value="NZ_VKAC01000009.1"/>
</dbReference>